<dbReference type="PANTHER" id="PTHR41700:SF1">
    <property type="entry name" value="N-ACETYLTRANSFERASE DOMAIN-CONTAINING PROTEIN"/>
    <property type="match status" value="1"/>
</dbReference>
<organism evidence="2 3">
    <name type="scientific">Candidatus Sulfuritelmatomonas gaucii</name>
    <dbReference type="NCBI Taxonomy" id="2043161"/>
    <lineage>
        <taxon>Bacteria</taxon>
        <taxon>Pseudomonadati</taxon>
        <taxon>Acidobacteriota</taxon>
        <taxon>Terriglobia</taxon>
        <taxon>Terriglobales</taxon>
        <taxon>Acidobacteriaceae</taxon>
        <taxon>Candidatus Sulfuritelmatomonas</taxon>
    </lineage>
</organism>
<gene>
    <name evidence="2" type="ORF">SBA5_220032</name>
</gene>
<dbReference type="CDD" id="cd04301">
    <property type="entry name" value="NAT_SF"/>
    <property type="match status" value="1"/>
</dbReference>
<name>A0A2N9L7E6_9BACT</name>
<dbReference type="GO" id="GO:0016747">
    <property type="term" value="F:acyltransferase activity, transferring groups other than amino-acyl groups"/>
    <property type="evidence" value="ECO:0007669"/>
    <property type="project" value="InterPro"/>
</dbReference>
<evidence type="ECO:0000313" key="3">
    <source>
        <dbReference type="Proteomes" id="UP000239735"/>
    </source>
</evidence>
<dbReference type="OrthoDB" id="9797990at2"/>
<dbReference type="Gene3D" id="3.40.630.30">
    <property type="match status" value="1"/>
</dbReference>
<evidence type="ECO:0000259" key="1">
    <source>
        <dbReference type="Pfam" id="PF00583"/>
    </source>
</evidence>
<evidence type="ECO:0000313" key="2">
    <source>
        <dbReference type="EMBL" id="SPE19186.1"/>
    </source>
</evidence>
<dbReference type="PANTHER" id="PTHR41700">
    <property type="entry name" value="GCN5-RELATED N-ACETYLTRANSFERASE"/>
    <property type="match status" value="1"/>
</dbReference>
<reference evidence="3" key="1">
    <citation type="submission" date="2018-02" db="EMBL/GenBank/DDBJ databases">
        <authorList>
            <person name="Hausmann B."/>
        </authorList>
    </citation>
    <scope>NUCLEOTIDE SEQUENCE [LARGE SCALE GENOMIC DNA]</scope>
    <source>
        <strain evidence="3">Peat soil MAG SbA5</strain>
    </source>
</reference>
<dbReference type="Pfam" id="PF00583">
    <property type="entry name" value="Acetyltransf_1"/>
    <property type="match status" value="1"/>
</dbReference>
<keyword evidence="2" id="KW-0808">Transferase</keyword>
<dbReference type="InterPro" id="IPR038764">
    <property type="entry name" value="GNAT_N_AcTrfase_prd"/>
</dbReference>
<protein>
    <submittedName>
        <fullName evidence="2">GCN5-related N-acetyltransferase</fullName>
    </submittedName>
</protein>
<dbReference type="Proteomes" id="UP000239735">
    <property type="component" value="Unassembled WGS sequence"/>
</dbReference>
<dbReference type="InterPro" id="IPR000182">
    <property type="entry name" value="GNAT_dom"/>
</dbReference>
<dbReference type="SUPFAM" id="SSF55729">
    <property type="entry name" value="Acyl-CoA N-acyltransferases (Nat)"/>
    <property type="match status" value="1"/>
</dbReference>
<sequence>MNIQVRACKGLDELEACVKIQVATWGYDESDAIPRKTFLLAQRIGGQVLGAFVTGFSNGLASGIAGSLCGFAMSLPGIKTIESRPYPYLHSHMLAVLESHRNLGLGTQLKWEQRREALSRGIRHMEWTFDPLEIKNAFLNIHRLGAIAREYRVDFYGVSSSRLQGGLPTDRLLAEWELDSPRVKAICAQRQAAATKIEERICVPASIDQWKTNEASRSRALAVQIENRQRFQEAFSRGLAVLGFSRDAEGNGVFELGSLASLKQQLFQDEDFYAN</sequence>
<dbReference type="EMBL" id="OKRB01000078">
    <property type="protein sequence ID" value="SPE19186.1"/>
    <property type="molecule type" value="Genomic_DNA"/>
</dbReference>
<proteinExistence type="predicted"/>
<feature type="domain" description="N-acetyltransferase" evidence="1">
    <location>
        <begin position="66"/>
        <end position="128"/>
    </location>
</feature>
<dbReference type="AlphaFoldDB" id="A0A2N9L7E6"/>
<accession>A0A2N9L7E6</accession>
<dbReference type="InterPro" id="IPR016181">
    <property type="entry name" value="Acyl_CoA_acyltransferase"/>
</dbReference>